<keyword evidence="3" id="KW-1185">Reference proteome</keyword>
<feature type="region of interest" description="Disordered" evidence="1">
    <location>
        <begin position="39"/>
        <end position="63"/>
    </location>
</feature>
<name>A0AAW0WGD0_CHEQU</name>
<reference evidence="2 3" key="1">
    <citation type="journal article" date="2024" name="BMC Genomics">
        <title>Genome assembly of redclaw crayfish (Cherax quadricarinatus) provides insights into its immune adaptation and hypoxia tolerance.</title>
        <authorList>
            <person name="Liu Z."/>
            <person name="Zheng J."/>
            <person name="Li H."/>
            <person name="Fang K."/>
            <person name="Wang S."/>
            <person name="He J."/>
            <person name="Zhou D."/>
            <person name="Weng S."/>
            <person name="Chi M."/>
            <person name="Gu Z."/>
            <person name="He J."/>
            <person name="Li F."/>
            <person name="Wang M."/>
        </authorList>
    </citation>
    <scope>NUCLEOTIDE SEQUENCE [LARGE SCALE GENOMIC DNA]</scope>
    <source>
        <strain evidence="2">ZL_2023a</strain>
    </source>
</reference>
<sequence>ASPRPVVLGSPACREPLLSGGSYCRQPLLSDSLLSTALTVGGTRRREPNLGETHSRGLPPRGTLLTGVLPSLGLTVKSPRCRLSSIYRHTTVAEREKITGI</sequence>
<comment type="caution">
    <text evidence="2">The sequence shown here is derived from an EMBL/GenBank/DDBJ whole genome shotgun (WGS) entry which is preliminary data.</text>
</comment>
<evidence type="ECO:0000313" key="3">
    <source>
        <dbReference type="Proteomes" id="UP001445076"/>
    </source>
</evidence>
<dbReference type="AlphaFoldDB" id="A0AAW0WGD0"/>
<feature type="compositionally biased region" description="Basic and acidic residues" evidence="1">
    <location>
        <begin position="44"/>
        <end position="55"/>
    </location>
</feature>
<accession>A0AAW0WGD0</accession>
<gene>
    <name evidence="2" type="ORF">OTU49_010248</name>
</gene>
<feature type="non-terminal residue" evidence="2">
    <location>
        <position position="1"/>
    </location>
</feature>
<evidence type="ECO:0000313" key="2">
    <source>
        <dbReference type="EMBL" id="KAK8726394.1"/>
    </source>
</evidence>
<dbReference type="EMBL" id="JARKIK010000079">
    <property type="protein sequence ID" value="KAK8726394.1"/>
    <property type="molecule type" value="Genomic_DNA"/>
</dbReference>
<dbReference type="Proteomes" id="UP001445076">
    <property type="component" value="Unassembled WGS sequence"/>
</dbReference>
<evidence type="ECO:0000256" key="1">
    <source>
        <dbReference type="SAM" id="MobiDB-lite"/>
    </source>
</evidence>
<proteinExistence type="predicted"/>
<organism evidence="2 3">
    <name type="scientific">Cherax quadricarinatus</name>
    <name type="common">Australian red claw crayfish</name>
    <dbReference type="NCBI Taxonomy" id="27406"/>
    <lineage>
        <taxon>Eukaryota</taxon>
        <taxon>Metazoa</taxon>
        <taxon>Ecdysozoa</taxon>
        <taxon>Arthropoda</taxon>
        <taxon>Crustacea</taxon>
        <taxon>Multicrustacea</taxon>
        <taxon>Malacostraca</taxon>
        <taxon>Eumalacostraca</taxon>
        <taxon>Eucarida</taxon>
        <taxon>Decapoda</taxon>
        <taxon>Pleocyemata</taxon>
        <taxon>Astacidea</taxon>
        <taxon>Parastacoidea</taxon>
        <taxon>Parastacidae</taxon>
        <taxon>Cherax</taxon>
    </lineage>
</organism>
<protein>
    <submittedName>
        <fullName evidence="2">Uncharacterized protein</fullName>
    </submittedName>
</protein>